<dbReference type="InterPro" id="IPR004843">
    <property type="entry name" value="Calcineurin-like_PHP"/>
</dbReference>
<organism evidence="2 3">
    <name type="scientific">Cypionkella aquatica</name>
    <dbReference type="NCBI Taxonomy" id="1756042"/>
    <lineage>
        <taxon>Bacteria</taxon>
        <taxon>Pseudomonadati</taxon>
        <taxon>Pseudomonadota</taxon>
        <taxon>Alphaproteobacteria</taxon>
        <taxon>Rhodobacterales</taxon>
        <taxon>Paracoccaceae</taxon>
        <taxon>Cypionkella</taxon>
    </lineage>
</organism>
<evidence type="ECO:0000259" key="1">
    <source>
        <dbReference type="Pfam" id="PF00149"/>
    </source>
</evidence>
<dbReference type="InterPro" id="IPR024173">
    <property type="entry name" value="Pesterase_MJ0037-like"/>
</dbReference>
<dbReference type="PIRSF" id="PIRSF000887">
    <property type="entry name" value="Pesterase_MJ0037"/>
    <property type="match status" value="1"/>
</dbReference>
<protein>
    <submittedName>
        <fullName evidence="2">Metallophosphoesterase</fullName>
    </submittedName>
</protein>
<dbReference type="RefSeq" id="WP_284323843.1">
    <property type="nucleotide sequence ID" value="NZ_BSPP01000003.1"/>
</dbReference>
<dbReference type="InterPro" id="IPR026336">
    <property type="entry name" value="PdeM-like"/>
</dbReference>
<dbReference type="PANTHER" id="PTHR39323">
    <property type="entry name" value="BLR1149 PROTEIN"/>
    <property type="match status" value="1"/>
</dbReference>
<dbReference type="AlphaFoldDB" id="A0AA37TVS3"/>
<reference evidence="2 3" key="1">
    <citation type="journal article" date="2014" name="Int. J. Syst. Evol. Microbiol.">
        <title>Complete genome sequence of Corynebacterium casei LMG S-19264T (=DSM 44701T), isolated from a smear-ripened cheese.</title>
        <authorList>
            <consortium name="US DOE Joint Genome Institute (JGI-PGF)"/>
            <person name="Walter F."/>
            <person name="Albersmeier A."/>
            <person name="Kalinowski J."/>
            <person name="Ruckert C."/>
        </authorList>
    </citation>
    <scope>NUCLEOTIDE SEQUENCE [LARGE SCALE GENOMIC DNA]</scope>
    <source>
        <strain evidence="2 3">NBRC 111766</strain>
    </source>
</reference>
<accession>A0AA37TVS3</accession>
<dbReference type="EMBL" id="BSPP01000003">
    <property type="protein sequence ID" value="GLS85617.1"/>
    <property type="molecule type" value="Genomic_DNA"/>
</dbReference>
<sequence>MYRFTLASADLSALPSGALHWPDQRLLVVSDLHFGKSERLARRGGGLLPPFETRDTLQRLDDDLEASGARRVICLGDSFDDLHAAEAMDAADQLWLTRLMAGRDWTWIEGNHDAGPFALGGSHRATCQIGPLAFRHVATAETPEISGHYHPKLRLAGQARRCFLLDAARVILPAYGSYTGGLWSHDPILAGLMQPNALAVTTGKAALPLPMPRERAAGRGT</sequence>
<gene>
    <name evidence="2" type="ORF">GCM10010873_05900</name>
</gene>
<feature type="domain" description="Calcineurin-like phosphoesterase" evidence="1">
    <location>
        <begin position="25"/>
        <end position="122"/>
    </location>
</feature>
<dbReference type="PANTHER" id="PTHR39323:SF1">
    <property type="entry name" value="BLR1149 PROTEIN"/>
    <property type="match status" value="1"/>
</dbReference>
<dbReference type="SUPFAM" id="SSF56300">
    <property type="entry name" value="Metallo-dependent phosphatases"/>
    <property type="match status" value="1"/>
</dbReference>
<dbReference type="GO" id="GO:0016787">
    <property type="term" value="F:hydrolase activity"/>
    <property type="evidence" value="ECO:0007669"/>
    <property type="project" value="InterPro"/>
</dbReference>
<proteinExistence type="predicted"/>
<dbReference type="Pfam" id="PF00149">
    <property type="entry name" value="Metallophos"/>
    <property type="match status" value="1"/>
</dbReference>
<dbReference type="Gene3D" id="3.60.21.10">
    <property type="match status" value="1"/>
</dbReference>
<dbReference type="Proteomes" id="UP001157355">
    <property type="component" value="Unassembled WGS sequence"/>
</dbReference>
<comment type="caution">
    <text evidence="2">The sequence shown here is derived from an EMBL/GenBank/DDBJ whole genome shotgun (WGS) entry which is preliminary data.</text>
</comment>
<name>A0AA37TVS3_9RHOB</name>
<evidence type="ECO:0000313" key="3">
    <source>
        <dbReference type="Proteomes" id="UP001157355"/>
    </source>
</evidence>
<keyword evidence="3" id="KW-1185">Reference proteome</keyword>
<dbReference type="InterPro" id="IPR029052">
    <property type="entry name" value="Metallo-depent_PP-like"/>
</dbReference>
<evidence type="ECO:0000313" key="2">
    <source>
        <dbReference type="EMBL" id="GLS85617.1"/>
    </source>
</evidence>
<dbReference type="NCBIfam" id="TIGR04123">
    <property type="entry name" value="P_estr_lig_assc"/>
    <property type="match status" value="1"/>
</dbReference>